<dbReference type="PANTHER" id="PTHR44229">
    <property type="entry name" value="15-HYDROXYPROSTAGLANDIN DEHYDROGENASE [NAD(+)]"/>
    <property type="match status" value="1"/>
</dbReference>
<gene>
    <name evidence="4" type="primary">LOC108742329</name>
</gene>
<keyword evidence="3" id="KW-1185">Reference proteome</keyword>
<dbReference type="Pfam" id="PF00106">
    <property type="entry name" value="adh_short"/>
    <property type="match status" value="3"/>
</dbReference>
<keyword evidence="2" id="KW-0560">Oxidoreductase</keyword>
<dbReference type="PRINTS" id="PR00081">
    <property type="entry name" value="GDHRDH"/>
</dbReference>
<dbReference type="OrthoDB" id="417891at2759"/>
<dbReference type="PRINTS" id="PR00080">
    <property type="entry name" value="SDRFAMILY"/>
</dbReference>
<dbReference type="InterPro" id="IPR002347">
    <property type="entry name" value="SDR_fam"/>
</dbReference>
<evidence type="ECO:0000256" key="1">
    <source>
        <dbReference type="ARBA" id="ARBA00006484"/>
    </source>
</evidence>
<dbReference type="PANTHER" id="PTHR44229:SF8">
    <property type="entry name" value="ALCOHOL DEHYDROGENASE-RELATED"/>
    <property type="match status" value="1"/>
</dbReference>
<dbReference type="GeneID" id="108742329"/>
<dbReference type="PROSITE" id="PS00061">
    <property type="entry name" value="ADH_SHORT"/>
    <property type="match status" value="2"/>
</dbReference>
<dbReference type="Proteomes" id="UP000192223">
    <property type="component" value="Unplaced"/>
</dbReference>
<accession>A0A7F5R8H5</accession>
<dbReference type="InterPro" id="IPR020904">
    <property type="entry name" value="Sc_DH/Rdtase_CS"/>
</dbReference>
<evidence type="ECO:0000313" key="3">
    <source>
        <dbReference type="Proteomes" id="UP000192223"/>
    </source>
</evidence>
<dbReference type="SUPFAM" id="SSF51735">
    <property type="entry name" value="NAD(P)-binding Rossmann-fold domains"/>
    <property type="match status" value="2"/>
</dbReference>
<dbReference type="GO" id="GO:0016616">
    <property type="term" value="F:oxidoreductase activity, acting on the CH-OH group of donors, NAD or NADP as acceptor"/>
    <property type="evidence" value="ECO:0007669"/>
    <property type="project" value="TreeGrafter"/>
</dbReference>
<dbReference type="KEGG" id="apln:108742329"/>
<organism evidence="3 4">
    <name type="scientific">Agrilus planipennis</name>
    <name type="common">Emerald ash borer</name>
    <name type="synonym">Agrilus marcopoli</name>
    <dbReference type="NCBI Taxonomy" id="224129"/>
    <lineage>
        <taxon>Eukaryota</taxon>
        <taxon>Metazoa</taxon>
        <taxon>Ecdysozoa</taxon>
        <taxon>Arthropoda</taxon>
        <taxon>Hexapoda</taxon>
        <taxon>Insecta</taxon>
        <taxon>Pterygota</taxon>
        <taxon>Neoptera</taxon>
        <taxon>Endopterygota</taxon>
        <taxon>Coleoptera</taxon>
        <taxon>Polyphaga</taxon>
        <taxon>Elateriformia</taxon>
        <taxon>Buprestoidea</taxon>
        <taxon>Buprestidae</taxon>
        <taxon>Agrilinae</taxon>
        <taxon>Agrilus</taxon>
    </lineage>
</organism>
<dbReference type="RefSeq" id="XP_025832272.1">
    <property type="nucleotide sequence ID" value="XM_025976487.1"/>
</dbReference>
<proteinExistence type="inferred from homology"/>
<name>A0A7F5R8H5_AGRPL</name>
<comment type="similarity">
    <text evidence="1">Belongs to the short-chain dehydrogenases/reductases (SDR) family.</text>
</comment>
<dbReference type="InParanoid" id="A0A7F5R8H5"/>
<dbReference type="InterPro" id="IPR036291">
    <property type="entry name" value="NAD(P)-bd_dom_sf"/>
</dbReference>
<reference evidence="4" key="1">
    <citation type="submission" date="2025-08" db="UniProtKB">
        <authorList>
            <consortium name="RefSeq"/>
        </authorList>
    </citation>
    <scope>IDENTIFICATION</scope>
    <source>
        <tissue evidence="4">Entire body</tissue>
    </source>
</reference>
<sequence length="575" mass="63317">MPFIKGKVALITGGASGIGLVTAKEMLRNGLKAAVLADINPKFGQKAIQEITKEFGANKVIFKQTDVANKSNAAVLADINPKFGQKAIQEITKEFGANKVIFKQTDVANKSNVKEAFEETIKNFEQLDIVINNAGIMNDKIWEQEIDINCKGVVYGTLLALEEYIPKFKSSKEGIVVNVASVAGLDPFELTPIYSATKSFVVQFSRGIASDFNYKRTKVKVITICPGSTDTPLSYLKGKLLNPIYEEMLEDYDYSRQNPEFLAEEIVSAIEKGKNGTTWIIEECPATKIYFRDRLELQKLSKFFCVQEKSYLLMFSVKGKVVLVTGGASGIGLKTIKELFKNGLKGAGIADLNPDLGKKAVAEIEKEFGSGKVIFKKTDVTNKASLKDAFEATVEHFKQLDIVINNAGIMNDAIWEKEIDINCKGLVYGTLFALEEYLPKYKKGEEGVIVNISSCAGIDPLDTFPAYCGTKAFVLSFSRSIGNETHYKRTNVKVVTVCPGPTDTPLLQLEGKIINPDLSDHLHGLLQNTVMQSTEDLAKGIVSAIVKGKNGSVWLIENAPPTELHFSDRFELQRK</sequence>
<dbReference type="Gene3D" id="3.40.50.720">
    <property type="entry name" value="NAD(P)-binding Rossmann-like Domain"/>
    <property type="match status" value="3"/>
</dbReference>
<protein>
    <submittedName>
        <fullName evidence="4">Peroxisomal hydratase-dehydrogenase-epimerase-like</fullName>
    </submittedName>
</protein>
<evidence type="ECO:0000313" key="4">
    <source>
        <dbReference type="RefSeq" id="XP_025832272.1"/>
    </source>
</evidence>
<dbReference type="GO" id="GO:0005737">
    <property type="term" value="C:cytoplasm"/>
    <property type="evidence" value="ECO:0007669"/>
    <property type="project" value="TreeGrafter"/>
</dbReference>
<dbReference type="AlphaFoldDB" id="A0A7F5R8H5"/>
<dbReference type="FunFam" id="3.40.50.720:FF:000149">
    <property type="entry name" value="15-hydroxyprostaglandin dehydrogenase [NAD(+)]"/>
    <property type="match status" value="1"/>
</dbReference>
<evidence type="ECO:0000256" key="2">
    <source>
        <dbReference type="ARBA" id="ARBA00023002"/>
    </source>
</evidence>